<dbReference type="EMBL" id="JACASF010000012">
    <property type="protein sequence ID" value="KAF6444189.1"/>
    <property type="molecule type" value="Genomic_DNA"/>
</dbReference>
<keyword evidence="3" id="KW-1185">Reference proteome</keyword>
<protein>
    <submittedName>
        <fullName evidence="2">Uncharacterized protein</fullName>
    </submittedName>
</protein>
<feature type="compositionally biased region" description="Basic and acidic residues" evidence="1">
    <location>
        <begin position="106"/>
        <end position="120"/>
    </location>
</feature>
<evidence type="ECO:0000313" key="3">
    <source>
        <dbReference type="Proteomes" id="UP000550707"/>
    </source>
</evidence>
<name>A0A7J8F9Y9_MOLMO</name>
<evidence type="ECO:0000313" key="2">
    <source>
        <dbReference type="EMBL" id="KAF6444189.1"/>
    </source>
</evidence>
<accession>A0A7J8F9Y9</accession>
<dbReference type="Proteomes" id="UP000550707">
    <property type="component" value="Unassembled WGS sequence"/>
</dbReference>
<feature type="region of interest" description="Disordered" evidence="1">
    <location>
        <begin position="1"/>
        <end position="120"/>
    </location>
</feature>
<reference evidence="2 3" key="1">
    <citation type="journal article" date="2020" name="Nature">
        <title>Six reference-quality genomes reveal evolution of bat adaptations.</title>
        <authorList>
            <person name="Jebb D."/>
            <person name="Huang Z."/>
            <person name="Pippel M."/>
            <person name="Hughes G.M."/>
            <person name="Lavrichenko K."/>
            <person name="Devanna P."/>
            <person name="Winkler S."/>
            <person name="Jermiin L.S."/>
            <person name="Skirmuntt E.C."/>
            <person name="Katzourakis A."/>
            <person name="Burkitt-Gray L."/>
            <person name="Ray D.A."/>
            <person name="Sullivan K.A.M."/>
            <person name="Roscito J.G."/>
            <person name="Kirilenko B.M."/>
            <person name="Davalos L.M."/>
            <person name="Corthals A.P."/>
            <person name="Power M.L."/>
            <person name="Jones G."/>
            <person name="Ransome R.D."/>
            <person name="Dechmann D.K.N."/>
            <person name="Locatelli A.G."/>
            <person name="Puechmaille S.J."/>
            <person name="Fedrigo O."/>
            <person name="Jarvis E.D."/>
            <person name="Hiller M."/>
            <person name="Vernes S.C."/>
            <person name="Myers E.W."/>
            <person name="Teeling E.C."/>
        </authorList>
    </citation>
    <scope>NUCLEOTIDE SEQUENCE [LARGE SCALE GENOMIC DNA]</scope>
    <source>
        <strain evidence="2">MMolMol1</strain>
        <tissue evidence="2">Muscle</tissue>
    </source>
</reference>
<proteinExistence type="predicted"/>
<gene>
    <name evidence="2" type="ORF">HJG59_008499</name>
</gene>
<evidence type="ECO:0000256" key="1">
    <source>
        <dbReference type="SAM" id="MobiDB-lite"/>
    </source>
</evidence>
<dbReference type="AlphaFoldDB" id="A0A7J8F9Y9"/>
<organism evidence="2 3">
    <name type="scientific">Molossus molossus</name>
    <name type="common">Pallas' mastiff bat</name>
    <name type="synonym">Vespertilio molossus</name>
    <dbReference type="NCBI Taxonomy" id="27622"/>
    <lineage>
        <taxon>Eukaryota</taxon>
        <taxon>Metazoa</taxon>
        <taxon>Chordata</taxon>
        <taxon>Craniata</taxon>
        <taxon>Vertebrata</taxon>
        <taxon>Euteleostomi</taxon>
        <taxon>Mammalia</taxon>
        <taxon>Eutheria</taxon>
        <taxon>Laurasiatheria</taxon>
        <taxon>Chiroptera</taxon>
        <taxon>Yangochiroptera</taxon>
        <taxon>Molossidae</taxon>
        <taxon>Molossus</taxon>
    </lineage>
</organism>
<comment type="caution">
    <text evidence="2">The sequence shown here is derived from an EMBL/GenBank/DDBJ whole genome shotgun (WGS) entry which is preliminary data.</text>
</comment>
<feature type="compositionally biased region" description="Basic and acidic residues" evidence="1">
    <location>
        <begin position="1"/>
        <end position="28"/>
    </location>
</feature>
<dbReference type="InParanoid" id="A0A7J8F9Y9"/>
<sequence length="120" mass="12767">MEADEGVRPEKGEGLQEARRHPECEASRPGKSLPGGRAASPDSGYPSGVRRVREPPLAPSRLPRSCRSGAPTAQVRTLLEGPGARCTPAPSARRNRTASAQGHRVGRPDLGPHREGGRHQ</sequence>